<proteinExistence type="predicted"/>
<evidence type="ECO:0000256" key="1">
    <source>
        <dbReference type="SAM" id="MobiDB-lite"/>
    </source>
</evidence>
<feature type="region of interest" description="Disordered" evidence="1">
    <location>
        <begin position="170"/>
        <end position="201"/>
    </location>
</feature>
<dbReference type="Proteomes" id="UP000019132">
    <property type="component" value="Unassembled WGS sequence"/>
</dbReference>
<dbReference type="eggNOG" id="ENOG502T5HE">
    <property type="taxonomic scope" value="Eukaryota"/>
</dbReference>
<reference evidence="3" key="1">
    <citation type="journal article" date="2010" name="Genome Biol.">
        <title>Genome sequence of the necrotrophic plant pathogen Pythium ultimum reveals original pathogenicity mechanisms and effector repertoire.</title>
        <authorList>
            <person name="Levesque C.A."/>
            <person name="Brouwer H."/>
            <person name="Cano L."/>
            <person name="Hamilton J.P."/>
            <person name="Holt C."/>
            <person name="Huitema E."/>
            <person name="Raffaele S."/>
            <person name="Robideau G.P."/>
            <person name="Thines M."/>
            <person name="Win J."/>
            <person name="Zerillo M.M."/>
            <person name="Beakes G.W."/>
            <person name="Boore J.L."/>
            <person name="Busam D."/>
            <person name="Dumas B."/>
            <person name="Ferriera S."/>
            <person name="Fuerstenberg S.I."/>
            <person name="Gachon C.M."/>
            <person name="Gaulin E."/>
            <person name="Govers F."/>
            <person name="Grenville-Briggs L."/>
            <person name="Horner N."/>
            <person name="Hostetler J."/>
            <person name="Jiang R.H."/>
            <person name="Johnson J."/>
            <person name="Krajaejun T."/>
            <person name="Lin H."/>
            <person name="Meijer H.J."/>
            <person name="Moore B."/>
            <person name="Morris P."/>
            <person name="Phuntmart V."/>
            <person name="Puiu D."/>
            <person name="Shetty J."/>
            <person name="Stajich J.E."/>
            <person name="Tripathy S."/>
            <person name="Wawra S."/>
            <person name="van West P."/>
            <person name="Whitty B.R."/>
            <person name="Coutinho P.M."/>
            <person name="Henrissat B."/>
            <person name="Martin F."/>
            <person name="Thomas P.D."/>
            <person name="Tyler B.M."/>
            <person name="De Vries R.P."/>
            <person name="Kamoun S."/>
            <person name="Yandell M."/>
            <person name="Tisserat N."/>
            <person name="Buell C.R."/>
        </authorList>
    </citation>
    <scope>NUCLEOTIDE SEQUENCE</scope>
    <source>
        <strain evidence="3">DAOM:BR144</strain>
    </source>
</reference>
<accession>K3XAJ1</accession>
<reference evidence="2" key="3">
    <citation type="submission" date="2015-02" db="UniProtKB">
        <authorList>
            <consortium name="EnsemblProtists"/>
        </authorList>
    </citation>
    <scope>IDENTIFICATION</scope>
    <source>
        <strain evidence="2">DAOM BR144</strain>
    </source>
</reference>
<sequence>MGIRRFFRCIGQIFKGGKTSATRRELHTRDYNSVEYHRVLAGDIARTSEFTNSGGRRLTTEQRKANAMKRLQSSFAGNDAFDRQLEERLSVTTARMEDLRRHTFIGSPESPAVLSSSTENELVECVPGTDIPICDTSDPDEVVKVYARLMAAKREFEIAEQELKHVKEQVEEAELHGRRSASKLPPAHLRPKRAQPRSAWI</sequence>
<evidence type="ECO:0000313" key="3">
    <source>
        <dbReference type="Proteomes" id="UP000019132"/>
    </source>
</evidence>
<keyword evidence="3" id="KW-1185">Reference proteome</keyword>
<organism evidence="2 3">
    <name type="scientific">Globisporangium ultimum (strain ATCC 200006 / CBS 805.95 / DAOM BR144)</name>
    <name type="common">Pythium ultimum</name>
    <dbReference type="NCBI Taxonomy" id="431595"/>
    <lineage>
        <taxon>Eukaryota</taxon>
        <taxon>Sar</taxon>
        <taxon>Stramenopiles</taxon>
        <taxon>Oomycota</taxon>
        <taxon>Peronosporomycetes</taxon>
        <taxon>Pythiales</taxon>
        <taxon>Pythiaceae</taxon>
        <taxon>Globisporangium</taxon>
    </lineage>
</organism>
<evidence type="ECO:0000313" key="2">
    <source>
        <dbReference type="EnsemblProtists" id="PYU1_T014240"/>
    </source>
</evidence>
<reference evidence="3" key="2">
    <citation type="submission" date="2010-04" db="EMBL/GenBank/DDBJ databases">
        <authorList>
            <person name="Buell R."/>
            <person name="Hamilton J."/>
            <person name="Hostetler J."/>
        </authorList>
    </citation>
    <scope>NUCLEOTIDE SEQUENCE [LARGE SCALE GENOMIC DNA]</scope>
    <source>
        <strain evidence="3">DAOM:BR144</strain>
    </source>
</reference>
<dbReference type="EMBL" id="GL376600">
    <property type="status" value="NOT_ANNOTATED_CDS"/>
    <property type="molecule type" value="Genomic_DNA"/>
</dbReference>
<protein>
    <submittedName>
        <fullName evidence="2">Uncharacterized protein</fullName>
    </submittedName>
</protein>
<name>K3XAJ1_GLOUD</name>
<dbReference type="HOGENOM" id="CLU_1312368_0_0_1"/>
<dbReference type="VEuPathDB" id="FungiDB:PYU1_G014210"/>
<dbReference type="InParanoid" id="K3XAJ1"/>
<dbReference type="EnsemblProtists" id="PYU1_T014240">
    <property type="protein sequence ID" value="PYU1_T014240"/>
    <property type="gene ID" value="PYU1_G014210"/>
</dbReference>
<dbReference type="AlphaFoldDB" id="K3XAJ1"/>